<reference evidence="2 3" key="1">
    <citation type="journal article" date="2024" name="BMC Genomics">
        <title>De novo assembly and annotation of Popillia japonica's genome with initial clues to its potential as an invasive pest.</title>
        <authorList>
            <person name="Cucini C."/>
            <person name="Boschi S."/>
            <person name="Funari R."/>
            <person name="Cardaioli E."/>
            <person name="Iannotti N."/>
            <person name="Marturano G."/>
            <person name="Paoli F."/>
            <person name="Bruttini M."/>
            <person name="Carapelli A."/>
            <person name="Frati F."/>
            <person name="Nardi F."/>
        </authorList>
    </citation>
    <scope>NUCLEOTIDE SEQUENCE [LARGE SCALE GENOMIC DNA]</scope>
    <source>
        <strain evidence="2">DMR45628</strain>
    </source>
</reference>
<dbReference type="PANTHER" id="PTHR19303:SF74">
    <property type="entry name" value="POGO TRANSPOSABLE ELEMENT WITH KRAB DOMAIN"/>
    <property type="match status" value="1"/>
</dbReference>
<dbReference type="GO" id="GO:0005634">
    <property type="term" value="C:nucleus"/>
    <property type="evidence" value="ECO:0007669"/>
    <property type="project" value="TreeGrafter"/>
</dbReference>
<evidence type="ECO:0000313" key="3">
    <source>
        <dbReference type="Proteomes" id="UP001458880"/>
    </source>
</evidence>
<dbReference type="Proteomes" id="UP001458880">
    <property type="component" value="Unassembled WGS sequence"/>
</dbReference>
<proteinExistence type="predicted"/>
<evidence type="ECO:0000313" key="2">
    <source>
        <dbReference type="EMBL" id="KAK9731732.1"/>
    </source>
</evidence>
<sequence length="117" mass="13540">MNDRLMKGAPSESFIFSTPSGWMTAETFLKWSRHFAWFTKPSADNAVLLIVNGCGSHKELDVITYARENHVDMLSIPPHTTQKLQPLDRTFMKPFKNCYNILYCSLWMRAPQFLLPI</sequence>
<keyword evidence="2" id="KW-0255">Endonuclease</keyword>
<dbReference type="GO" id="GO:0003677">
    <property type="term" value="F:DNA binding"/>
    <property type="evidence" value="ECO:0007669"/>
    <property type="project" value="TreeGrafter"/>
</dbReference>
<evidence type="ECO:0000259" key="1">
    <source>
        <dbReference type="Pfam" id="PF03184"/>
    </source>
</evidence>
<comment type="caution">
    <text evidence="2">The sequence shown here is derived from an EMBL/GenBank/DDBJ whole genome shotgun (WGS) entry which is preliminary data.</text>
</comment>
<accession>A0AAW1L9Z5</accession>
<dbReference type="InterPro" id="IPR004875">
    <property type="entry name" value="DDE_SF_endonuclease_dom"/>
</dbReference>
<organism evidence="2 3">
    <name type="scientific">Popillia japonica</name>
    <name type="common">Japanese beetle</name>
    <dbReference type="NCBI Taxonomy" id="7064"/>
    <lineage>
        <taxon>Eukaryota</taxon>
        <taxon>Metazoa</taxon>
        <taxon>Ecdysozoa</taxon>
        <taxon>Arthropoda</taxon>
        <taxon>Hexapoda</taxon>
        <taxon>Insecta</taxon>
        <taxon>Pterygota</taxon>
        <taxon>Neoptera</taxon>
        <taxon>Endopterygota</taxon>
        <taxon>Coleoptera</taxon>
        <taxon>Polyphaga</taxon>
        <taxon>Scarabaeiformia</taxon>
        <taxon>Scarabaeidae</taxon>
        <taxon>Rutelinae</taxon>
        <taxon>Popillia</taxon>
    </lineage>
</organism>
<dbReference type="PANTHER" id="PTHR19303">
    <property type="entry name" value="TRANSPOSON"/>
    <property type="match status" value="1"/>
</dbReference>
<dbReference type="InterPro" id="IPR050863">
    <property type="entry name" value="CenT-Element_Derived"/>
</dbReference>
<protein>
    <submittedName>
        <fullName evidence="2">DDE superfamily endonuclease</fullName>
    </submittedName>
</protein>
<dbReference type="GO" id="GO:0004519">
    <property type="term" value="F:endonuclease activity"/>
    <property type="evidence" value="ECO:0007669"/>
    <property type="project" value="UniProtKB-KW"/>
</dbReference>
<dbReference type="Pfam" id="PF03184">
    <property type="entry name" value="DDE_1"/>
    <property type="match status" value="1"/>
</dbReference>
<name>A0AAW1L9Z5_POPJA</name>
<keyword evidence="2" id="KW-0378">Hydrolase</keyword>
<dbReference type="AlphaFoldDB" id="A0AAW1L9Z5"/>
<keyword evidence="3" id="KW-1185">Reference proteome</keyword>
<feature type="domain" description="DDE-1" evidence="1">
    <location>
        <begin position="16"/>
        <end position="104"/>
    </location>
</feature>
<dbReference type="EMBL" id="JASPKY010000128">
    <property type="protein sequence ID" value="KAK9731732.1"/>
    <property type="molecule type" value="Genomic_DNA"/>
</dbReference>
<gene>
    <name evidence="2" type="ORF">QE152_g13431</name>
</gene>
<keyword evidence="2" id="KW-0540">Nuclease</keyword>